<dbReference type="Gene3D" id="1.10.287.130">
    <property type="match status" value="1"/>
</dbReference>
<dbReference type="OrthoDB" id="9772100at2"/>
<feature type="domain" description="Histidine kinase" evidence="4">
    <location>
        <begin position="277"/>
        <end position="440"/>
    </location>
</feature>
<name>A0A511QB09_9VIBR</name>
<dbReference type="InterPro" id="IPR018490">
    <property type="entry name" value="cNMP-bd_dom_sf"/>
</dbReference>
<evidence type="ECO:0000256" key="2">
    <source>
        <dbReference type="ARBA" id="ARBA00012438"/>
    </source>
</evidence>
<evidence type="ECO:0000313" key="5">
    <source>
        <dbReference type="EMBL" id="GEM74501.1"/>
    </source>
</evidence>
<dbReference type="PANTHER" id="PTHR43065">
    <property type="entry name" value="SENSOR HISTIDINE KINASE"/>
    <property type="match status" value="1"/>
</dbReference>
<keyword evidence="5" id="KW-0418">Kinase</keyword>
<dbReference type="PRINTS" id="PR00344">
    <property type="entry name" value="BCTRLSENSOR"/>
</dbReference>
<sequence>MQEDQLDRLVQRYFDETERRISITKGTILLNQEQCNDRLYYVISGELNGYLLDENKKQIQVFSASAGSFIGVHSFFSGSWVASSTVIAQTDAKLAWIDRLTPAFEPGIFGPLNAQFMPVIVSELSYRQRRVAQEAKAKEKVLQKLHLAEQMTTLGQLAAGLAHELNNTIGVVSSKSERLESIIFELLEKVNPSASQFFDFGLLTGQTLTSKQVRSRGRDFEQRYDLPKSIARELARAVPDNEPDENWLINPQEAIHYWQIGRDLHDLRMAAHHTVGIVQSVKQLGRADTETEAYFDLNESINQALILLQGELRLINVLCDFDELPAFWGSQTELVQVWVNLIKNACDVLKNNKEPCIKIKTKKSKSAILITIANNGDEINPLIKNKIFQPNFTTKKGGLSFGLGLGLSIVKRIILGCQGSITVKSDPDKTVFRIQLPVEGKYG</sequence>
<gene>
    <name evidence="5" type="ORF">VSA01S_06130</name>
</gene>
<dbReference type="Pfam" id="PF00027">
    <property type="entry name" value="cNMP_binding"/>
    <property type="match status" value="1"/>
</dbReference>
<comment type="caution">
    <text evidence="5">The sequence shown here is derived from an EMBL/GenBank/DDBJ whole genome shotgun (WGS) entry which is preliminary data.</text>
</comment>
<evidence type="ECO:0000259" key="4">
    <source>
        <dbReference type="PROSITE" id="PS50109"/>
    </source>
</evidence>
<dbReference type="InterPro" id="IPR014710">
    <property type="entry name" value="RmlC-like_jellyroll"/>
</dbReference>
<dbReference type="EMBL" id="BJXJ01000004">
    <property type="protein sequence ID" value="GEM74501.1"/>
    <property type="molecule type" value="Genomic_DNA"/>
</dbReference>
<dbReference type="InterPro" id="IPR000595">
    <property type="entry name" value="cNMP-bd_dom"/>
</dbReference>
<dbReference type="SUPFAM" id="SSF51206">
    <property type="entry name" value="cAMP-binding domain-like"/>
    <property type="match status" value="1"/>
</dbReference>
<dbReference type="EC" id="2.7.13.3" evidence="2"/>
<dbReference type="InterPro" id="IPR005467">
    <property type="entry name" value="His_kinase_dom"/>
</dbReference>
<feature type="domain" description="Cyclic nucleotide-binding" evidence="3">
    <location>
        <begin position="1"/>
        <end position="99"/>
    </location>
</feature>
<dbReference type="PROSITE" id="PS50042">
    <property type="entry name" value="CNMP_BINDING_3"/>
    <property type="match status" value="1"/>
</dbReference>
<dbReference type="SMART" id="SM00387">
    <property type="entry name" value="HATPase_c"/>
    <property type="match status" value="1"/>
</dbReference>
<dbReference type="Pfam" id="PF02518">
    <property type="entry name" value="HATPase_c"/>
    <property type="match status" value="1"/>
</dbReference>
<dbReference type="InterPro" id="IPR036890">
    <property type="entry name" value="HATPase_C_sf"/>
</dbReference>
<dbReference type="PANTHER" id="PTHR43065:SF48">
    <property type="entry name" value="HISTIDINE KINASE"/>
    <property type="match status" value="1"/>
</dbReference>
<comment type="catalytic activity">
    <reaction evidence="1">
        <text>ATP + protein L-histidine = ADP + protein N-phospho-L-histidine.</text>
        <dbReference type="EC" id="2.7.13.3"/>
    </reaction>
</comment>
<dbReference type="PROSITE" id="PS50109">
    <property type="entry name" value="HIS_KIN"/>
    <property type="match status" value="1"/>
</dbReference>
<keyword evidence="6" id="KW-1185">Reference proteome</keyword>
<dbReference type="Gene3D" id="3.30.565.10">
    <property type="entry name" value="Histidine kinase-like ATPase, C-terminal domain"/>
    <property type="match status" value="1"/>
</dbReference>
<evidence type="ECO:0000259" key="3">
    <source>
        <dbReference type="PROSITE" id="PS50042"/>
    </source>
</evidence>
<dbReference type="CDD" id="cd00038">
    <property type="entry name" value="CAP_ED"/>
    <property type="match status" value="1"/>
</dbReference>
<dbReference type="AlphaFoldDB" id="A0A511QB09"/>
<evidence type="ECO:0000313" key="6">
    <source>
        <dbReference type="Proteomes" id="UP000321922"/>
    </source>
</evidence>
<keyword evidence="5" id="KW-0808">Transferase</keyword>
<dbReference type="InterPro" id="IPR004358">
    <property type="entry name" value="Sig_transdc_His_kin-like_C"/>
</dbReference>
<dbReference type="Gene3D" id="2.60.120.10">
    <property type="entry name" value="Jelly Rolls"/>
    <property type="match status" value="1"/>
</dbReference>
<proteinExistence type="predicted"/>
<dbReference type="RefSeq" id="WP_039980310.1">
    <property type="nucleotide sequence ID" value="NZ_BAOJ01000031.1"/>
</dbReference>
<dbReference type="GO" id="GO:0004673">
    <property type="term" value="F:protein histidine kinase activity"/>
    <property type="evidence" value="ECO:0007669"/>
    <property type="project" value="UniProtKB-EC"/>
</dbReference>
<dbReference type="InterPro" id="IPR003594">
    <property type="entry name" value="HATPase_dom"/>
</dbReference>
<dbReference type="SUPFAM" id="SSF55874">
    <property type="entry name" value="ATPase domain of HSP90 chaperone/DNA topoisomerase II/histidine kinase"/>
    <property type="match status" value="1"/>
</dbReference>
<accession>A0A511QB09</accession>
<evidence type="ECO:0000256" key="1">
    <source>
        <dbReference type="ARBA" id="ARBA00000085"/>
    </source>
</evidence>
<organism evidence="5 6">
    <name type="scientific">Vibrio sagamiensis NBRC 104589</name>
    <dbReference type="NCBI Taxonomy" id="1219064"/>
    <lineage>
        <taxon>Bacteria</taxon>
        <taxon>Pseudomonadati</taxon>
        <taxon>Pseudomonadota</taxon>
        <taxon>Gammaproteobacteria</taxon>
        <taxon>Vibrionales</taxon>
        <taxon>Vibrionaceae</taxon>
        <taxon>Vibrio</taxon>
    </lineage>
</organism>
<dbReference type="Proteomes" id="UP000321922">
    <property type="component" value="Unassembled WGS sequence"/>
</dbReference>
<protein>
    <recommendedName>
        <fullName evidence="2">histidine kinase</fullName>
        <ecNumber evidence="2">2.7.13.3</ecNumber>
    </recommendedName>
</protein>
<reference evidence="5 6" key="1">
    <citation type="submission" date="2019-07" db="EMBL/GenBank/DDBJ databases">
        <title>Whole genome shotgun sequence of Vibrio sagamiensis NBRC 104589.</title>
        <authorList>
            <person name="Hosoyama A."/>
            <person name="Uohara A."/>
            <person name="Ohji S."/>
            <person name="Ichikawa N."/>
        </authorList>
    </citation>
    <scope>NUCLEOTIDE SEQUENCE [LARGE SCALE GENOMIC DNA]</scope>
    <source>
        <strain evidence="5 6">NBRC 104589</strain>
    </source>
</reference>